<comment type="similarity">
    <text evidence="1">Belongs to the short-chain dehydrogenases/reductases (SDR) family.</text>
</comment>
<reference evidence="4 5" key="1">
    <citation type="submission" date="2018-09" db="EMBL/GenBank/DDBJ databases">
        <title>YIM 75000 draft genome.</title>
        <authorList>
            <person name="Tang S."/>
            <person name="Feng Y."/>
        </authorList>
    </citation>
    <scope>NUCLEOTIDE SEQUENCE [LARGE SCALE GENOMIC DNA]</scope>
    <source>
        <strain evidence="4 5">YIM 75000</strain>
    </source>
</reference>
<comment type="caution">
    <text evidence="4">The sequence shown here is derived from an EMBL/GenBank/DDBJ whole genome shotgun (WGS) entry which is preliminary data.</text>
</comment>
<dbReference type="SUPFAM" id="SSF51735">
    <property type="entry name" value="NAD(P)-binding Rossmann-fold domains"/>
    <property type="match status" value="1"/>
</dbReference>
<name>A0A3A3ZLU7_9ACTN</name>
<dbReference type="Gene3D" id="3.40.50.720">
    <property type="entry name" value="NAD(P)-binding Rossmann-like Domain"/>
    <property type="match status" value="1"/>
</dbReference>
<dbReference type="AlphaFoldDB" id="A0A3A3ZLU7"/>
<organism evidence="4 5">
    <name type="scientific">Vallicoccus soli</name>
    <dbReference type="NCBI Taxonomy" id="2339232"/>
    <lineage>
        <taxon>Bacteria</taxon>
        <taxon>Bacillati</taxon>
        <taxon>Actinomycetota</taxon>
        <taxon>Actinomycetes</taxon>
        <taxon>Motilibacterales</taxon>
        <taxon>Vallicoccaceae</taxon>
        <taxon>Vallicoccus</taxon>
    </lineage>
</organism>
<evidence type="ECO:0000256" key="2">
    <source>
        <dbReference type="ARBA" id="ARBA00023002"/>
    </source>
</evidence>
<dbReference type="PANTHER" id="PTHR24320:SF274">
    <property type="entry name" value="CHAIN DEHYDROGENASE, PUTATIVE (AFU_ORTHOLOGUE AFUA_4G00440)-RELATED"/>
    <property type="match status" value="1"/>
</dbReference>
<dbReference type="InterPro" id="IPR002347">
    <property type="entry name" value="SDR_fam"/>
</dbReference>
<dbReference type="PRINTS" id="PR00081">
    <property type="entry name" value="GDHRDH"/>
</dbReference>
<dbReference type="GO" id="GO:0016491">
    <property type="term" value="F:oxidoreductase activity"/>
    <property type="evidence" value="ECO:0007669"/>
    <property type="project" value="UniProtKB-KW"/>
</dbReference>
<dbReference type="PANTHER" id="PTHR24320">
    <property type="entry name" value="RETINOL DEHYDROGENASE"/>
    <property type="match status" value="1"/>
</dbReference>
<keyword evidence="5" id="KW-1185">Reference proteome</keyword>
<feature type="region of interest" description="Disordered" evidence="3">
    <location>
        <begin position="1"/>
        <end position="38"/>
    </location>
</feature>
<dbReference type="Pfam" id="PF00106">
    <property type="entry name" value="adh_short"/>
    <property type="match status" value="1"/>
</dbReference>
<evidence type="ECO:0000256" key="3">
    <source>
        <dbReference type="SAM" id="MobiDB-lite"/>
    </source>
</evidence>
<evidence type="ECO:0000313" key="5">
    <source>
        <dbReference type="Proteomes" id="UP000265614"/>
    </source>
</evidence>
<protein>
    <submittedName>
        <fullName evidence="4">SDR family NAD(P)-dependent oxidoreductase</fullName>
    </submittedName>
</protein>
<accession>A0A3A3ZLU7</accession>
<gene>
    <name evidence="4" type="ORF">D5H78_00240</name>
</gene>
<keyword evidence="2" id="KW-0560">Oxidoreductase</keyword>
<dbReference type="InterPro" id="IPR036291">
    <property type="entry name" value="NAD(P)-bd_dom_sf"/>
</dbReference>
<dbReference type="OrthoDB" id="56744at2"/>
<sequence>MSGPGSARSKKPGGKGPALGTLTAPCHHRLRAGTSGGRLGRVTTTCLTGATDGIGRATARLLARRAQPGDVLLLHARTAERGAPVRDELAGEGPGEVRVVTGDLADLGQVRGLAAQVAGAGPLDALLLNAGVWLRGDAPDRSADGLPATFAVNVLAHHLLTALLRPRLAAAGGRVVWLGSGMARSGRVDPDRLQEPARDAGRAYADSKAADVALALGWARRLEPDGVASLALDPGWVPTKLASAGAPGRVEDSAEALARCAQDPSVRSGTYRKGRGETAVPGHLADAALQDALLAACDRLAGL</sequence>
<dbReference type="EMBL" id="QZEZ01000001">
    <property type="protein sequence ID" value="RJK97515.1"/>
    <property type="molecule type" value="Genomic_DNA"/>
</dbReference>
<evidence type="ECO:0000313" key="4">
    <source>
        <dbReference type="EMBL" id="RJK97515.1"/>
    </source>
</evidence>
<dbReference type="Proteomes" id="UP000265614">
    <property type="component" value="Unassembled WGS sequence"/>
</dbReference>
<evidence type="ECO:0000256" key="1">
    <source>
        <dbReference type="ARBA" id="ARBA00006484"/>
    </source>
</evidence>
<proteinExistence type="inferred from homology"/>